<proteinExistence type="inferred from homology"/>
<sequence>MRDMEEVARILAVMRAKNRDFSQPERVQLLLERGVDEALDRVTGSALFADESQLDECRLEVASWSQRGIQVVTLFDAGYPQRLLSVREAPALLFYTGRLAGDDEAVAIVGSRDAGPRQCEAARAIAERAGIAHGLSVASGLAKGVDAAAHTGALDAGVRTVAIMGTPIDVTYPKENQPLRDRIEAADGLVLSQFTPGAATSRHTFPMRNVTMSGYSLATIVVAAGEHSGTRHQARRALAHSRNVILLSGVVYATEWAKEMASKPGVFVASSLGEISEAIETIQAHRRLLADSVAAL</sequence>
<gene>
    <name evidence="3" type="ORF">HD592_002001</name>
</gene>
<dbReference type="InterPro" id="IPR057666">
    <property type="entry name" value="DrpA_SLOG"/>
</dbReference>
<dbReference type="Pfam" id="PF02481">
    <property type="entry name" value="DNA_processg_A"/>
    <property type="match status" value="1"/>
</dbReference>
<name>A0A923IZK4_9ACTO</name>
<dbReference type="RefSeq" id="WP_184453790.1">
    <property type="nucleotide sequence ID" value="NZ_JACHMK010000001.1"/>
</dbReference>
<organism evidence="3 4">
    <name type="scientific">Schaalia hyovaginalis</name>
    <dbReference type="NCBI Taxonomy" id="29316"/>
    <lineage>
        <taxon>Bacteria</taxon>
        <taxon>Bacillati</taxon>
        <taxon>Actinomycetota</taxon>
        <taxon>Actinomycetes</taxon>
        <taxon>Actinomycetales</taxon>
        <taxon>Actinomycetaceae</taxon>
        <taxon>Schaalia</taxon>
    </lineage>
</organism>
<keyword evidence="4" id="KW-1185">Reference proteome</keyword>
<dbReference type="PANTHER" id="PTHR43022">
    <property type="entry name" value="PROTEIN SMF"/>
    <property type="match status" value="1"/>
</dbReference>
<dbReference type="SUPFAM" id="SSF102405">
    <property type="entry name" value="MCP/YpsA-like"/>
    <property type="match status" value="1"/>
</dbReference>
<comment type="similarity">
    <text evidence="1">Belongs to the DprA/Smf family.</text>
</comment>
<evidence type="ECO:0000259" key="2">
    <source>
        <dbReference type="Pfam" id="PF02481"/>
    </source>
</evidence>
<evidence type="ECO:0000313" key="3">
    <source>
        <dbReference type="EMBL" id="MBB6335436.1"/>
    </source>
</evidence>
<protein>
    <submittedName>
        <fullName evidence="3">DNA processing protein</fullName>
    </submittedName>
</protein>
<evidence type="ECO:0000256" key="1">
    <source>
        <dbReference type="ARBA" id="ARBA00006525"/>
    </source>
</evidence>
<dbReference type="PANTHER" id="PTHR43022:SF1">
    <property type="entry name" value="PROTEIN SMF"/>
    <property type="match status" value="1"/>
</dbReference>
<dbReference type="InterPro" id="IPR003488">
    <property type="entry name" value="DprA"/>
</dbReference>
<dbReference type="Gene3D" id="3.40.50.450">
    <property type="match status" value="1"/>
</dbReference>
<accession>A0A923IZK4</accession>
<evidence type="ECO:0000313" key="4">
    <source>
        <dbReference type="Proteomes" id="UP000617426"/>
    </source>
</evidence>
<dbReference type="GO" id="GO:0009294">
    <property type="term" value="P:DNA-mediated transformation"/>
    <property type="evidence" value="ECO:0007669"/>
    <property type="project" value="InterPro"/>
</dbReference>
<reference evidence="3" key="1">
    <citation type="submission" date="2020-08" db="EMBL/GenBank/DDBJ databases">
        <title>Sequencing the genomes of 1000 actinobacteria strains.</title>
        <authorList>
            <person name="Klenk H.-P."/>
        </authorList>
    </citation>
    <scope>NUCLEOTIDE SEQUENCE</scope>
    <source>
        <strain evidence="3">DSM 10695</strain>
    </source>
</reference>
<dbReference type="AlphaFoldDB" id="A0A923IZK4"/>
<dbReference type="Proteomes" id="UP000617426">
    <property type="component" value="Unassembled WGS sequence"/>
</dbReference>
<comment type="caution">
    <text evidence="3">The sequence shown here is derived from an EMBL/GenBank/DDBJ whole genome shotgun (WGS) entry which is preliminary data.</text>
</comment>
<feature type="domain" description="Smf/DprA SLOG" evidence="2">
    <location>
        <begin position="71"/>
        <end position="255"/>
    </location>
</feature>
<dbReference type="EMBL" id="JACHMK010000001">
    <property type="protein sequence ID" value="MBB6335436.1"/>
    <property type="molecule type" value="Genomic_DNA"/>
</dbReference>